<comment type="caution">
    <text evidence="1">The sequence shown here is derived from an EMBL/GenBank/DDBJ whole genome shotgun (WGS) entry which is preliminary data.</text>
</comment>
<gene>
    <name evidence="1" type="ORF">GCM10023231_11160</name>
</gene>
<dbReference type="EMBL" id="BAABIQ010000005">
    <property type="protein sequence ID" value="GAA4785121.1"/>
    <property type="molecule type" value="Genomic_DNA"/>
</dbReference>
<organism evidence="1 2">
    <name type="scientific">Olivibacter ginsenosidimutans</name>
    <dbReference type="NCBI Taxonomy" id="1176537"/>
    <lineage>
        <taxon>Bacteria</taxon>
        <taxon>Pseudomonadati</taxon>
        <taxon>Bacteroidota</taxon>
        <taxon>Sphingobacteriia</taxon>
        <taxon>Sphingobacteriales</taxon>
        <taxon>Sphingobacteriaceae</taxon>
        <taxon>Olivibacter</taxon>
    </lineage>
</organism>
<proteinExistence type="predicted"/>
<evidence type="ECO:0000313" key="1">
    <source>
        <dbReference type="EMBL" id="GAA4785121.1"/>
    </source>
</evidence>
<evidence type="ECO:0000313" key="2">
    <source>
        <dbReference type="Proteomes" id="UP001501411"/>
    </source>
</evidence>
<dbReference type="Proteomes" id="UP001501411">
    <property type="component" value="Unassembled WGS sequence"/>
</dbReference>
<name>A0ABP9ASK7_9SPHI</name>
<reference evidence="2" key="1">
    <citation type="journal article" date="2019" name="Int. J. Syst. Evol. Microbiol.">
        <title>The Global Catalogue of Microorganisms (GCM) 10K type strain sequencing project: providing services to taxonomists for standard genome sequencing and annotation.</title>
        <authorList>
            <consortium name="The Broad Institute Genomics Platform"/>
            <consortium name="The Broad Institute Genome Sequencing Center for Infectious Disease"/>
            <person name="Wu L."/>
            <person name="Ma J."/>
        </authorList>
    </citation>
    <scope>NUCLEOTIDE SEQUENCE [LARGE SCALE GENOMIC DNA]</scope>
    <source>
        <strain evidence="2">JCM 18200</strain>
    </source>
</reference>
<protein>
    <submittedName>
        <fullName evidence="1">Uncharacterized protein</fullName>
    </submittedName>
</protein>
<keyword evidence="2" id="KW-1185">Reference proteome</keyword>
<sequence>MLVNRYWLLVNRYWLLVIHKLKPTYNEIAANKDRRENNTLAVEQHQKSLVSKGHVKEETFKKIFKLRVFVSFGDPKEKIKRLMFVKILVILRDDITLRRAKAFATYF</sequence>
<accession>A0ABP9ASK7</accession>